<dbReference type="GO" id="GO:0005886">
    <property type="term" value="C:plasma membrane"/>
    <property type="evidence" value="ECO:0007669"/>
    <property type="project" value="UniProtKB-SubCell"/>
</dbReference>
<keyword evidence="5 8" id="KW-0812">Transmembrane</keyword>
<reference evidence="9 10" key="1">
    <citation type="submission" date="2008-06" db="EMBL/GenBank/DDBJ databases">
        <title>Complete sequence of Chloroherpeton thalassium ATCC 35110.</title>
        <authorList>
            <consortium name="US DOE Joint Genome Institute"/>
            <person name="Lucas S."/>
            <person name="Copeland A."/>
            <person name="Lapidus A."/>
            <person name="Glavina del Rio T."/>
            <person name="Dalin E."/>
            <person name="Tice H."/>
            <person name="Bruce D."/>
            <person name="Goodwin L."/>
            <person name="Pitluck S."/>
            <person name="Schmutz J."/>
            <person name="Larimer F."/>
            <person name="Land M."/>
            <person name="Hauser L."/>
            <person name="Kyrpides N."/>
            <person name="Mikhailova N."/>
            <person name="Liu Z."/>
            <person name="Li T."/>
            <person name="Zhao F."/>
            <person name="Overmann J."/>
            <person name="Bryant D.A."/>
            <person name="Richardson P."/>
        </authorList>
    </citation>
    <scope>NUCLEOTIDE SEQUENCE [LARGE SCALE GENOMIC DNA]</scope>
    <source>
        <strain evidence="10">ATCC 35110 / GB-78</strain>
    </source>
</reference>
<keyword evidence="6 8" id="KW-1133">Transmembrane helix</keyword>
<dbReference type="PANTHER" id="PTHR21716:SF53">
    <property type="entry name" value="PERMEASE PERM-RELATED"/>
    <property type="match status" value="1"/>
</dbReference>
<dbReference type="InterPro" id="IPR002549">
    <property type="entry name" value="AI-2E-like"/>
</dbReference>
<gene>
    <name evidence="9" type="ordered locus">Ctha_0489</name>
</gene>
<dbReference type="AlphaFoldDB" id="B3QUQ4"/>
<dbReference type="PANTHER" id="PTHR21716">
    <property type="entry name" value="TRANSMEMBRANE PROTEIN"/>
    <property type="match status" value="1"/>
</dbReference>
<evidence type="ECO:0000256" key="5">
    <source>
        <dbReference type="ARBA" id="ARBA00022692"/>
    </source>
</evidence>
<keyword evidence="4" id="KW-1003">Cell membrane</keyword>
<dbReference type="Pfam" id="PF01594">
    <property type="entry name" value="AI-2E_transport"/>
    <property type="match status" value="1"/>
</dbReference>
<evidence type="ECO:0000256" key="3">
    <source>
        <dbReference type="ARBA" id="ARBA00022448"/>
    </source>
</evidence>
<dbReference type="HOGENOM" id="CLU_031275_8_0_10"/>
<dbReference type="GO" id="GO:0055085">
    <property type="term" value="P:transmembrane transport"/>
    <property type="evidence" value="ECO:0007669"/>
    <property type="project" value="TreeGrafter"/>
</dbReference>
<dbReference type="KEGG" id="cts:Ctha_0489"/>
<dbReference type="STRING" id="517418.Ctha_0489"/>
<feature type="transmembrane region" description="Helical" evidence="8">
    <location>
        <begin position="202"/>
        <end position="220"/>
    </location>
</feature>
<keyword evidence="3" id="KW-0813">Transport</keyword>
<feature type="transmembrane region" description="Helical" evidence="8">
    <location>
        <begin position="104"/>
        <end position="125"/>
    </location>
</feature>
<evidence type="ECO:0000256" key="7">
    <source>
        <dbReference type="ARBA" id="ARBA00023136"/>
    </source>
</evidence>
<dbReference type="Proteomes" id="UP000001208">
    <property type="component" value="Chromosome"/>
</dbReference>
<feature type="transmembrane region" description="Helical" evidence="8">
    <location>
        <begin position="321"/>
        <end position="341"/>
    </location>
</feature>
<dbReference type="eggNOG" id="COG0628">
    <property type="taxonomic scope" value="Bacteria"/>
</dbReference>
<evidence type="ECO:0000256" key="4">
    <source>
        <dbReference type="ARBA" id="ARBA00022475"/>
    </source>
</evidence>
<comment type="subcellular location">
    <subcellularLocation>
        <location evidence="1">Cell membrane</location>
        <topology evidence="1">Multi-pass membrane protein</topology>
    </subcellularLocation>
</comment>
<keyword evidence="7 8" id="KW-0472">Membrane</keyword>
<organism evidence="9 10">
    <name type="scientific">Chloroherpeton thalassium (strain ATCC 35110 / GB-78)</name>
    <dbReference type="NCBI Taxonomy" id="517418"/>
    <lineage>
        <taxon>Bacteria</taxon>
        <taxon>Pseudomonadati</taxon>
        <taxon>Chlorobiota</taxon>
        <taxon>Chlorobiia</taxon>
        <taxon>Chlorobiales</taxon>
        <taxon>Chloroherpetonaceae</taxon>
        <taxon>Chloroherpeton</taxon>
    </lineage>
</organism>
<comment type="similarity">
    <text evidence="2">Belongs to the autoinducer-2 exporter (AI-2E) (TC 2.A.86) family.</text>
</comment>
<keyword evidence="10" id="KW-1185">Reference proteome</keyword>
<evidence type="ECO:0000256" key="6">
    <source>
        <dbReference type="ARBA" id="ARBA00022989"/>
    </source>
</evidence>
<feature type="transmembrane region" description="Helical" evidence="8">
    <location>
        <begin position="56"/>
        <end position="84"/>
    </location>
</feature>
<accession>B3QUQ4</accession>
<dbReference type="RefSeq" id="WP_012499044.1">
    <property type="nucleotide sequence ID" value="NC_011026.1"/>
</dbReference>
<sequence length="404" mass="45583">MLEPHNERYFLLALATLSAIYFVAVIHEALSPLVLFLLVIFLLYPLRDSEYGRRLLWSSVILFFIWFVTALSGLLSPFIISFTLAYLFDPMVNWLCKKRVPRSVAAFFITMFGIGGLALLIILVVPEVSRQIMALLGLIKILPERTLDVINALSKWEFFDRLNLDVEMMEKQLSGLVTSRVGDIGKLTADFATSLALSIPKVISTIMNIIFIPILSFYFLNDFETIRDTLYKILPNTYTQTVHRYVDVAGTIFKQYLRGYLIIMTLEIILYTIIFSLIGIKYPLVLAIIAGAMLFVPYIGIFISVSLTALVIALGNGEGQIYLFTGLTYLTIQSVENFFLIPKIVGSRVQLNPILLFLAIVLFGYFIGFVGILIAVPVSAFLVAIFRHKVFNEPFFKIVSSNNS</sequence>
<dbReference type="OrthoDB" id="9793390at2"/>
<evidence type="ECO:0000313" key="10">
    <source>
        <dbReference type="Proteomes" id="UP000001208"/>
    </source>
</evidence>
<evidence type="ECO:0000313" key="9">
    <source>
        <dbReference type="EMBL" id="ACF12960.1"/>
    </source>
</evidence>
<evidence type="ECO:0000256" key="2">
    <source>
        <dbReference type="ARBA" id="ARBA00009773"/>
    </source>
</evidence>
<proteinExistence type="inferred from homology"/>
<evidence type="ECO:0000256" key="1">
    <source>
        <dbReference type="ARBA" id="ARBA00004651"/>
    </source>
</evidence>
<protein>
    <recommendedName>
        <fullName evidence="11">Permease</fullName>
    </recommendedName>
</protein>
<feature type="transmembrane region" description="Helical" evidence="8">
    <location>
        <begin position="285"/>
        <end position="315"/>
    </location>
</feature>
<evidence type="ECO:0000256" key="8">
    <source>
        <dbReference type="SAM" id="Phobius"/>
    </source>
</evidence>
<evidence type="ECO:0008006" key="11">
    <source>
        <dbReference type="Google" id="ProtNLM"/>
    </source>
</evidence>
<feature type="transmembrane region" description="Helical" evidence="8">
    <location>
        <begin position="20"/>
        <end position="44"/>
    </location>
</feature>
<feature type="transmembrane region" description="Helical" evidence="8">
    <location>
        <begin position="353"/>
        <end position="386"/>
    </location>
</feature>
<name>B3QUQ4_CHLT3</name>
<dbReference type="EMBL" id="CP001100">
    <property type="protein sequence ID" value="ACF12960.1"/>
    <property type="molecule type" value="Genomic_DNA"/>
</dbReference>
<feature type="transmembrane region" description="Helical" evidence="8">
    <location>
        <begin position="259"/>
        <end position="278"/>
    </location>
</feature>